<protein>
    <submittedName>
        <fullName evidence="2">Uncharacterized protein</fullName>
    </submittedName>
</protein>
<evidence type="ECO:0000256" key="1">
    <source>
        <dbReference type="SAM" id="SignalP"/>
    </source>
</evidence>
<name>A0AA39WKA4_9PEZI</name>
<evidence type="ECO:0000313" key="2">
    <source>
        <dbReference type="EMBL" id="KAK0616875.1"/>
    </source>
</evidence>
<feature type="signal peptide" evidence="1">
    <location>
        <begin position="1"/>
        <end position="24"/>
    </location>
</feature>
<feature type="chain" id="PRO_5041215087" evidence="1">
    <location>
        <begin position="25"/>
        <end position="375"/>
    </location>
</feature>
<gene>
    <name evidence="2" type="ORF">B0T14DRAFT_589176</name>
</gene>
<comment type="caution">
    <text evidence="2">The sequence shown here is derived from an EMBL/GenBank/DDBJ whole genome shotgun (WGS) entry which is preliminary data.</text>
</comment>
<proteinExistence type="predicted"/>
<keyword evidence="1" id="KW-0732">Signal</keyword>
<organism evidence="2 3">
    <name type="scientific">Immersiella caudata</name>
    <dbReference type="NCBI Taxonomy" id="314043"/>
    <lineage>
        <taxon>Eukaryota</taxon>
        <taxon>Fungi</taxon>
        <taxon>Dikarya</taxon>
        <taxon>Ascomycota</taxon>
        <taxon>Pezizomycotina</taxon>
        <taxon>Sordariomycetes</taxon>
        <taxon>Sordariomycetidae</taxon>
        <taxon>Sordariales</taxon>
        <taxon>Lasiosphaeriaceae</taxon>
        <taxon>Immersiella</taxon>
    </lineage>
</organism>
<keyword evidence="3" id="KW-1185">Reference proteome</keyword>
<evidence type="ECO:0000313" key="3">
    <source>
        <dbReference type="Proteomes" id="UP001175000"/>
    </source>
</evidence>
<sequence>MIQDITQAFVTMALFFLDLPVASVVQDYLKTTEGSEFKNSPIFDAVGRSKLRPARRTRTSNLFRPPTFWPKLEEIKRSRRPIFEIYPMDWAVLTRATIEKRIFTSPKHRVSQVLIPPVYRGGALSPAPFSPDDSICTGLTAAITEPGHSSPDMWIKYDGEGDYRAKFPPGYIDYTEWPDLLTQARPFAAANPTARFALLKLCRLATAFIDPVGRSWTWKFLPKDMPPSEWSIHNTVRLCLGTLRQSMLGGGPAPSEEPKPSKIKHKTWRDLQRVRDKKKWDNGERFKANEKWDYGHCELDERVFHRGDLVLVMGKDQEDLLRWCTAVTFALQTKPWFREVDLWKSFVNVDLEFVEGLDEFWLGNEVAEEEMPVSG</sequence>
<reference evidence="2" key="1">
    <citation type="submission" date="2023-06" db="EMBL/GenBank/DDBJ databases">
        <title>Genome-scale phylogeny and comparative genomics of the fungal order Sordariales.</title>
        <authorList>
            <consortium name="Lawrence Berkeley National Laboratory"/>
            <person name="Hensen N."/>
            <person name="Bonometti L."/>
            <person name="Westerberg I."/>
            <person name="Brannstrom I.O."/>
            <person name="Guillou S."/>
            <person name="Cros-Aarteil S."/>
            <person name="Calhoun S."/>
            <person name="Haridas S."/>
            <person name="Kuo A."/>
            <person name="Mondo S."/>
            <person name="Pangilinan J."/>
            <person name="Riley R."/>
            <person name="Labutti K."/>
            <person name="Andreopoulos B."/>
            <person name="Lipzen A."/>
            <person name="Chen C."/>
            <person name="Yanf M."/>
            <person name="Daum C."/>
            <person name="Ng V."/>
            <person name="Clum A."/>
            <person name="Steindorff A."/>
            <person name="Ohm R."/>
            <person name="Martin F."/>
            <person name="Silar P."/>
            <person name="Natvig D."/>
            <person name="Lalanne C."/>
            <person name="Gautier V."/>
            <person name="Ament-Velasquez S.L."/>
            <person name="Kruys A."/>
            <person name="Hutchinson M.I."/>
            <person name="Powell A.J."/>
            <person name="Barry K."/>
            <person name="Miller A.N."/>
            <person name="Grigoriev I.V."/>
            <person name="Debuchy R."/>
            <person name="Gladieux P."/>
            <person name="Thoren M.H."/>
            <person name="Johannesson H."/>
        </authorList>
    </citation>
    <scope>NUCLEOTIDE SEQUENCE</scope>
    <source>
        <strain evidence="2">CBS 606.72</strain>
    </source>
</reference>
<dbReference type="AlphaFoldDB" id="A0AA39WKA4"/>
<dbReference type="EMBL" id="JAULSU010000005">
    <property type="protein sequence ID" value="KAK0616875.1"/>
    <property type="molecule type" value="Genomic_DNA"/>
</dbReference>
<accession>A0AA39WKA4</accession>
<dbReference type="Proteomes" id="UP001175000">
    <property type="component" value="Unassembled WGS sequence"/>
</dbReference>